<dbReference type="EMBL" id="CAJNOI010000062">
    <property type="protein sequence ID" value="CAF0976814.1"/>
    <property type="molecule type" value="Genomic_DNA"/>
</dbReference>
<dbReference type="EMBL" id="CAJNOM010000125">
    <property type="protein sequence ID" value="CAF1098061.1"/>
    <property type="molecule type" value="Genomic_DNA"/>
</dbReference>
<sequence length="118" mass="13575">MSNPLATCQHKDLWNTVHNNTFEYDYQIYATTFNYVMKQNNYQLVASSENSAKFRVNGEAVVVTYAECADSFTAELNLNRQNEVVIINKNDYLNKNKQIAHLNALVSFLNGKIRNFTV</sequence>
<dbReference type="AlphaFoldDB" id="A0A814F796"/>
<reference evidence="1" key="1">
    <citation type="submission" date="2021-02" db="EMBL/GenBank/DDBJ databases">
        <authorList>
            <person name="Nowell W R."/>
        </authorList>
    </citation>
    <scope>NUCLEOTIDE SEQUENCE</scope>
</reference>
<protein>
    <submittedName>
        <fullName evidence="1">Uncharacterized protein</fullName>
    </submittedName>
</protein>
<name>A0A814F796_9BILA</name>
<evidence type="ECO:0000313" key="4">
    <source>
        <dbReference type="Proteomes" id="UP000663832"/>
    </source>
</evidence>
<organism evidence="1 5">
    <name type="scientific">Adineta steineri</name>
    <dbReference type="NCBI Taxonomy" id="433720"/>
    <lineage>
        <taxon>Eukaryota</taxon>
        <taxon>Metazoa</taxon>
        <taxon>Spiralia</taxon>
        <taxon>Gnathifera</taxon>
        <taxon>Rotifera</taxon>
        <taxon>Eurotatoria</taxon>
        <taxon>Bdelloidea</taxon>
        <taxon>Adinetida</taxon>
        <taxon>Adinetidae</taxon>
        <taxon>Adineta</taxon>
    </lineage>
</organism>
<dbReference type="Proteomes" id="UP000663877">
    <property type="component" value="Unassembled WGS sequence"/>
</dbReference>
<proteinExistence type="predicted"/>
<comment type="caution">
    <text evidence="1">The sequence shown here is derived from an EMBL/GenBank/DDBJ whole genome shotgun (WGS) entry which is preliminary data.</text>
</comment>
<dbReference type="OrthoDB" id="9977390at2759"/>
<dbReference type="EMBL" id="CAJNOM010000261">
    <property type="protein sequence ID" value="CAF1295756.1"/>
    <property type="molecule type" value="Genomic_DNA"/>
</dbReference>
<dbReference type="Proteomes" id="UP000663832">
    <property type="component" value="Unassembled WGS sequence"/>
</dbReference>
<evidence type="ECO:0000313" key="2">
    <source>
        <dbReference type="EMBL" id="CAF1098061.1"/>
    </source>
</evidence>
<gene>
    <name evidence="1" type="ORF">BJG266_LOCUS14645</name>
    <name evidence="2" type="ORF">QVE165_LOCUS20142</name>
    <name evidence="3" type="ORF">QVE165_LOCUS30959</name>
</gene>
<keyword evidence="4" id="KW-1185">Reference proteome</keyword>
<evidence type="ECO:0000313" key="1">
    <source>
        <dbReference type="EMBL" id="CAF0976814.1"/>
    </source>
</evidence>
<accession>A0A814F796</accession>
<evidence type="ECO:0000313" key="3">
    <source>
        <dbReference type="EMBL" id="CAF1295756.1"/>
    </source>
</evidence>
<evidence type="ECO:0000313" key="5">
    <source>
        <dbReference type="Proteomes" id="UP000663877"/>
    </source>
</evidence>